<evidence type="ECO:0000313" key="3">
    <source>
        <dbReference type="Proteomes" id="UP000573499"/>
    </source>
</evidence>
<keyword evidence="3" id="KW-1185">Reference proteome</keyword>
<evidence type="ECO:0000256" key="1">
    <source>
        <dbReference type="SAM" id="Phobius"/>
    </source>
</evidence>
<proteinExistence type="predicted"/>
<dbReference type="AlphaFoldDB" id="A0A7W2FBQ3"/>
<dbReference type="Proteomes" id="UP000573499">
    <property type="component" value="Unassembled WGS sequence"/>
</dbReference>
<protein>
    <submittedName>
        <fullName evidence="2">Type IV pilus modification protein PilV</fullName>
    </submittedName>
</protein>
<dbReference type="InterPro" id="IPR013362">
    <property type="entry name" value="Pilus_4_PilV"/>
</dbReference>
<keyword evidence="1" id="KW-1133">Transmembrane helix</keyword>
<dbReference type="RefSeq" id="WP_182154736.1">
    <property type="nucleotide sequence ID" value="NZ_JACEZU010000008.1"/>
</dbReference>
<evidence type="ECO:0000313" key="2">
    <source>
        <dbReference type="EMBL" id="MBA5688776.1"/>
    </source>
</evidence>
<organism evidence="2 3">
    <name type="scientific">Rugamonas apoptosis</name>
    <dbReference type="NCBI Taxonomy" id="2758570"/>
    <lineage>
        <taxon>Bacteria</taxon>
        <taxon>Pseudomonadati</taxon>
        <taxon>Pseudomonadota</taxon>
        <taxon>Betaproteobacteria</taxon>
        <taxon>Burkholderiales</taxon>
        <taxon>Oxalobacteraceae</taxon>
        <taxon>Telluria group</taxon>
        <taxon>Rugamonas</taxon>
    </lineage>
</organism>
<feature type="transmembrane region" description="Helical" evidence="1">
    <location>
        <begin position="12"/>
        <end position="34"/>
    </location>
</feature>
<comment type="caution">
    <text evidence="2">The sequence shown here is derived from an EMBL/GenBank/DDBJ whole genome shotgun (WGS) entry which is preliminary data.</text>
</comment>
<keyword evidence="1" id="KW-0472">Membrane</keyword>
<sequence>MKTIPLRRQAGVALLEVMLAVLLLGIGLLGTIGLQARAYSALSDASMRAEATMATEKLLGVMNADLPNVAAGSYVFDGVAAPSTALAPWVAETQTFIPGAKITVAVVGQNRRYQVDIAIRWKRKNGADENVHRVTSYIGF</sequence>
<reference evidence="2 3" key="1">
    <citation type="submission" date="2020-07" db="EMBL/GenBank/DDBJ databases">
        <title>Novel species isolated from subtropical streams in China.</title>
        <authorList>
            <person name="Lu H."/>
        </authorList>
    </citation>
    <scope>NUCLEOTIDE SEQUENCE [LARGE SCALE GENOMIC DNA]</scope>
    <source>
        <strain evidence="2 3">LX47W</strain>
    </source>
</reference>
<name>A0A7W2FBQ3_9BURK</name>
<keyword evidence="1" id="KW-0812">Transmembrane</keyword>
<dbReference type="NCBIfam" id="TIGR02523">
    <property type="entry name" value="type_IV_pilV"/>
    <property type="match status" value="1"/>
</dbReference>
<dbReference type="EMBL" id="JACEZU010000008">
    <property type="protein sequence ID" value="MBA5688776.1"/>
    <property type="molecule type" value="Genomic_DNA"/>
</dbReference>
<accession>A0A7W2FBQ3</accession>
<gene>
    <name evidence="2" type="primary">pilV</name>
    <name evidence="2" type="ORF">H3H39_17165</name>
</gene>